<organism evidence="1 2">
    <name type="scientific">Methylopila musalis</name>
    <dbReference type="NCBI Taxonomy" id="1134781"/>
    <lineage>
        <taxon>Bacteria</taxon>
        <taxon>Pseudomonadati</taxon>
        <taxon>Pseudomonadota</taxon>
        <taxon>Alphaproteobacteria</taxon>
        <taxon>Hyphomicrobiales</taxon>
        <taxon>Methylopilaceae</taxon>
        <taxon>Methylopila</taxon>
    </lineage>
</organism>
<evidence type="ECO:0000313" key="1">
    <source>
        <dbReference type="EMBL" id="MFD1331868.1"/>
    </source>
</evidence>
<gene>
    <name evidence="1" type="ORF">ACFQ4O_07625</name>
</gene>
<proteinExistence type="predicted"/>
<accession>A0ABW3Z6N8</accession>
<sequence>MTDSVTPSAVLFDRLTELAAHEPAPADQGLAAVARETDVGDRYRVWRGRSGRRYLVTVMPLGEAVRVEDAVVLVVAVDPDDGRRIIWAGESGHGLPALALEAGQRIEAHVHLLAASSARRRAAVDDLVSATQSYSSVLTASAAASHASVGSVTPSRSSSRAVLRT</sequence>
<dbReference type="Proteomes" id="UP001597171">
    <property type="component" value="Unassembled WGS sequence"/>
</dbReference>
<protein>
    <submittedName>
        <fullName evidence="1">Uncharacterized protein</fullName>
    </submittedName>
</protein>
<dbReference type="RefSeq" id="WP_378775102.1">
    <property type="nucleotide sequence ID" value="NZ_JBHTMX010000046.1"/>
</dbReference>
<name>A0ABW3Z6N8_9HYPH</name>
<evidence type="ECO:0000313" key="2">
    <source>
        <dbReference type="Proteomes" id="UP001597171"/>
    </source>
</evidence>
<reference evidence="2" key="1">
    <citation type="journal article" date="2019" name="Int. J. Syst. Evol. Microbiol.">
        <title>The Global Catalogue of Microorganisms (GCM) 10K type strain sequencing project: providing services to taxonomists for standard genome sequencing and annotation.</title>
        <authorList>
            <consortium name="The Broad Institute Genomics Platform"/>
            <consortium name="The Broad Institute Genome Sequencing Center for Infectious Disease"/>
            <person name="Wu L."/>
            <person name="Ma J."/>
        </authorList>
    </citation>
    <scope>NUCLEOTIDE SEQUENCE [LARGE SCALE GENOMIC DNA]</scope>
    <source>
        <strain evidence="2">CCUG 61696</strain>
    </source>
</reference>
<dbReference type="EMBL" id="JBHTMX010000046">
    <property type="protein sequence ID" value="MFD1331868.1"/>
    <property type="molecule type" value="Genomic_DNA"/>
</dbReference>
<comment type="caution">
    <text evidence="1">The sequence shown here is derived from an EMBL/GenBank/DDBJ whole genome shotgun (WGS) entry which is preliminary data.</text>
</comment>
<keyword evidence="2" id="KW-1185">Reference proteome</keyword>